<dbReference type="EMBL" id="UYRT01096769">
    <property type="protein sequence ID" value="VDN40958.1"/>
    <property type="molecule type" value="Genomic_DNA"/>
</dbReference>
<dbReference type="Proteomes" id="UP000271098">
    <property type="component" value="Unassembled WGS sequence"/>
</dbReference>
<proteinExistence type="predicted"/>
<name>A0A183EQ44_9BILA</name>
<dbReference type="AlphaFoldDB" id="A0A183EQ44"/>
<keyword evidence="2" id="KW-1185">Reference proteome</keyword>
<dbReference type="WBParaSite" id="GPUH_0002311301-mRNA-1">
    <property type="protein sequence ID" value="GPUH_0002311301-mRNA-1"/>
    <property type="gene ID" value="GPUH_0002311301"/>
</dbReference>
<protein>
    <submittedName>
        <fullName evidence="1 3">Uncharacterized protein</fullName>
    </submittedName>
</protein>
<evidence type="ECO:0000313" key="1">
    <source>
        <dbReference type="EMBL" id="VDN40958.1"/>
    </source>
</evidence>
<reference evidence="1 2" key="2">
    <citation type="submission" date="2018-11" db="EMBL/GenBank/DDBJ databases">
        <authorList>
            <consortium name="Pathogen Informatics"/>
        </authorList>
    </citation>
    <scope>NUCLEOTIDE SEQUENCE [LARGE SCALE GENOMIC DNA]</scope>
</reference>
<organism evidence="3">
    <name type="scientific">Gongylonema pulchrum</name>
    <dbReference type="NCBI Taxonomy" id="637853"/>
    <lineage>
        <taxon>Eukaryota</taxon>
        <taxon>Metazoa</taxon>
        <taxon>Ecdysozoa</taxon>
        <taxon>Nematoda</taxon>
        <taxon>Chromadorea</taxon>
        <taxon>Rhabditida</taxon>
        <taxon>Spirurina</taxon>
        <taxon>Spiruromorpha</taxon>
        <taxon>Spiruroidea</taxon>
        <taxon>Gongylonematidae</taxon>
        <taxon>Gongylonema</taxon>
    </lineage>
</organism>
<evidence type="ECO:0000313" key="2">
    <source>
        <dbReference type="Proteomes" id="UP000271098"/>
    </source>
</evidence>
<accession>A0A183EQ44</accession>
<gene>
    <name evidence="1" type="ORF">GPUH_LOCUS23084</name>
</gene>
<evidence type="ECO:0000313" key="3">
    <source>
        <dbReference type="WBParaSite" id="GPUH_0002311301-mRNA-1"/>
    </source>
</evidence>
<sequence length="132" mass="14476">MSPGPGNTYQNPANNAKSIDDILPSGSSSCDILSTHIAARIFHLLITMTDSIYERFGEELNLVSLCELIQSLVAASESRLQYSSSQPSSSLVDPTALLRRITTILVTLSKRPLIHAMKIWPKVTPHIVQVVF</sequence>
<reference evidence="3" key="1">
    <citation type="submission" date="2016-06" db="UniProtKB">
        <authorList>
            <consortium name="WormBaseParasite"/>
        </authorList>
    </citation>
    <scope>IDENTIFICATION</scope>
</reference>